<dbReference type="Proteomes" id="UP000499080">
    <property type="component" value="Unassembled WGS sequence"/>
</dbReference>
<organism evidence="1 2">
    <name type="scientific">Araneus ventricosus</name>
    <name type="common">Orbweaver spider</name>
    <name type="synonym">Epeira ventricosa</name>
    <dbReference type="NCBI Taxonomy" id="182803"/>
    <lineage>
        <taxon>Eukaryota</taxon>
        <taxon>Metazoa</taxon>
        <taxon>Ecdysozoa</taxon>
        <taxon>Arthropoda</taxon>
        <taxon>Chelicerata</taxon>
        <taxon>Arachnida</taxon>
        <taxon>Araneae</taxon>
        <taxon>Araneomorphae</taxon>
        <taxon>Entelegynae</taxon>
        <taxon>Araneoidea</taxon>
        <taxon>Araneidae</taxon>
        <taxon>Araneus</taxon>
    </lineage>
</organism>
<reference evidence="1 2" key="1">
    <citation type="journal article" date="2019" name="Sci. Rep.">
        <title>Orb-weaving spider Araneus ventricosus genome elucidates the spidroin gene catalogue.</title>
        <authorList>
            <person name="Kono N."/>
            <person name="Nakamura H."/>
            <person name="Ohtoshi R."/>
            <person name="Moran D.A.P."/>
            <person name="Shinohara A."/>
            <person name="Yoshida Y."/>
            <person name="Fujiwara M."/>
            <person name="Mori M."/>
            <person name="Tomita M."/>
            <person name="Arakawa K."/>
        </authorList>
    </citation>
    <scope>NUCLEOTIDE SEQUENCE [LARGE SCALE GENOMIC DNA]</scope>
</reference>
<comment type="caution">
    <text evidence="1">The sequence shown here is derived from an EMBL/GenBank/DDBJ whole genome shotgun (WGS) entry which is preliminary data.</text>
</comment>
<protein>
    <submittedName>
        <fullName evidence="1">Uncharacterized protein</fullName>
    </submittedName>
</protein>
<sequence>MTTISRHCWEPPGVTRALRQNGDGGALDGAFRSGTRWQVPVVLPCSKKGRRKVPRALTSKFLREILQGIVRVERSKARSGRHSGSCGVGTLGLLCRAKGSVSSLRRIQGHSPEEQSGFWLHLP</sequence>
<evidence type="ECO:0000313" key="1">
    <source>
        <dbReference type="EMBL" id="GBN56493.1"/>
    </source>
</evidence>
<proteinExistence type="predicted"/>
<name>A0A4Y2Q040_ARAVE</name>
<keyword evidence="2" id="KW-1185">Reference proteome</keyword>
<gene>
    <name evidence="1" type="ORF">AVEN_119345_1</name>
</gene>
<accession>A0A4Y2Q040</accession>
<dbReference type="AlphaFoldDB" id="A0A4Y2Q040"/>
<dbReference type="EMBL" id="BGPR01012534">
    <property type="protein sequence ID" value="GBN56493.1"/>
    <property type="molecule type" value="Genomic_DNA"/>
</dbReference>
<evidence type="ECO:0000313" key="2">
    <source>
        <dbReference type="Proteomes" id="UP000499080"/>
    </source>
</evidence>